<dbReference type="PANTHER" id="PTHR41532">
    <property type="entry name" value="FIXS PROTEIN"/>
    <property type="match status" value="1"/>
</dbReference>
<dbReference type="PANTHER" id="PTHR41532:SF1">
    <property type="entry name" value="FIXS PROTEIN"/>
    <property type="match status" value="1"/>
</dbReference>
<dbReference type="EMBL" id="PDNZ01000005">
    <property type="protein sequence ID" value="PWW81798.1"/>
    <property type="molecule type" value="Genomic_DNA"/>
</dbReference>
<accession>A0A317T590</accession>
<dbReference type="OrthoDB" id="9802763at2"/>
<name>A0A317T590_9CHLB</name>
<protein>
    <submittedName>
        <fullName evidence="2">Cbb3-type cytochrome oxidase assembly protein CcoS</fullName>
    </submittedName>
</protein>
<keyword evidence="3" id="KW-1185">Reference proteome</keyword>
<dbReference type="InterPro" id="IPR004714">
    <property type="entry name" value="Cyt_oxidase_maturation_cbb3"/>
</dbReference>
<dbReference type="NCBIfam" id="TIGR00847">
    <property type="entry name" value="ccoS"/>
    <property type="match status" value="1"/>
</dbReference>
<dbReference type="Pfam" id="PF03597">
    <property type="entry name" value="FixS"/>
    <property type="match status" value="1"/>
</dbReference>
<keyword evidence="1" id="KW-1133">Transmembrane helix</keyword>
<evidence type="ECO:0000313" key="3">
    <source>
        <dbReference type="Proteomes" id="UP000246278"/>
    </source>
</evidence>
<dbReference type="Proteomes" id="UP000246278">
    <property type="component" value="Unassembled WGS sequence"/>
</dbReference>
<evidence type="ECO:0000313" key="2">
    <source>
        <dbReference type="EMBL" id="PWW81798.1"/>
    </source>
</evidence>
<dbReference type="AlphaFoldDB" id="A0A317T590"/>
<proteinExistence type="predicted"/>
<dbReference type="RefSeq" id="WP_110023445.1">
    <property type="nucleotide sequence ID" value="NZ_PDNZ01000005.1"/>
</dbReference>
<keyword evidence="1" id="KW-0812">Transmembrane</keyword>
<gene>
    <name evidence="2" type="primary">ccoS</name>
    <name evidence="2" type="ORF">CR164_08225</name>
</gene>
<organism evidence="2 3">
    <name type="scientific">Prosthecochloris marina</name>
    <dbReference type="NCBI Taxonomy" id="2017681"/>
    <lineage>
        <taxon>Bacteria</taxon>
        <taxon>Pseudomonadati</taxon>
        <taxon>Chlorobiota</taxon>
        <taxon>Chlorobiia</taxon>
        <taxon>Chlorobiales</taxon>
        <taxon>Chlorobiaceae</taxon>
        <taxon>Prosthecochloris</taxon>
    </lineage>
</organism>
<evidence type="ECO:0000256" key="1">
    <source>
        <dbReference type="SAM" id="Phobius"/>
    </source>
</evidence>
<sequence length="66" mass="7685">MYTTYFLIFIVFFLGFAAWLLFVWAVKSGQFEDPEAPKYRMLDDEDASDAIENSSSAQDDEKPYSR</sequence>
<comment type="caution">
    <text evidence="2">The sequence shown here is derived from an EMBL/GenBank/DDBJ whole genome shotgun (WGS) entry which is preliminary data.</text>
</comment>
<feature type="transmembrane region" description="Helical" evidence="1">
    <location>
        <begin position="6"/>
        <end position="26"/>
    </location>
</feature>
<keyword evidence="1" id="KW-0472">Membrane</keyword>
<reference evidence="3" key="1">
    <citation type="submission" date="2017-10" db="EMBL/GenBank/DDBJ databases">
        <authorList>
            <person name="Gaisin V.A."/>
            <person name="Rysina M.S."/>
            <person name="Grouzdev D.S."/>
        </authorList>
    </citation>
    <scope>NUCLEOTIDE SEQUENCE [LARGE SCALE GENOMIC DNA]</scope>
    <source>
        <strain evidence="3">V1</strain>
    </source>
</reference>